<sequence length="113" mass="12568">MALAALKTELRIWNAALAAHDAKNFAEALVLFQEIADTARIWVNMGLIQRRMKNYNEAVKSLTRAIALDPSLVLACVVSPALLQPAHCHLYSGAGRLYRGRITNERKQRGALR</sequence>
<dbReference type="InParanoid" id="A0A2H3E6W0"/>
<dbReference type="InterPro" id="IPR019734">
    <property type="entry name" value="TPR_rpt"/>
</dbReference>
<protein>
    <submittedName>
        <fullName evidence="2">Uncharacterized protein</fullName>
    </submittedName>
</protein>
<dbReference type="EMBL" id="KZ293644">
    <property type="protein sequence ID" value="PBL03160.1"/>
    <property type="molecule type" value="Genomic_DNA"/>
</dbReference>
<dbReference type="OrthoDB" id="9450131at2759"/>
<dbReference type="InterPro" id="IPR051864">
    <property type="entry name" value="NCF2_NOXA1"/>
</dbReference>
<dbReference type="SUPFAM" id="SSF48452">
    <property type="entry name" value="TPR-like"/>
    <property type="match status" value="1"/>
</dbReference>
<accession>A0A2H3E6W0</accession>
<keyword evidence="3" id="KW-1185">Reference proteome</keyword>
<dbReference type="SMART" id="SM00028">
    <property type="entry name" value="TPR"/>
    <property type="match status" value="1"/>
</dbReference>
<gene>
    <name evidence="2" type="ORF">ARMGADRAFT_5619</name>
</gene>
<dbReference type="PANTHER" id="PTHR15175:SF0">
    <property type="entry name" value="SH3 DOMAIN-CONTAINING PROTEIN C23A1.17"/>
    <property type="match status" value="1"/>
</dbReference>
<dbReference type="InterPro" id="IPR011990">
    <property type="entry name" value="TPR-like_helical_dom_sf"/>
</dbReference>
<evidence type="ECO:0000313" key="2">
    <source>
        <dbReference type="EMBL" id="PBL03160.1"/>
    </source>
</evidence>
<dbReference type="Proteomes" id="UP000217790">
    <property type="component" value="Unassembled WGS sequence"/>
</dbReference>
<feature type="repeat" description="TPR" evidence="1">
    <location>
        <begin position="39"/>
        <end position="72"/>
    </location>
</feature>
<dbReference type="Gene3D" id="1.25.40.10">
    <property type="entry name" value="Tetratricopeptide repeat domain"/>
    <property type="match status" value="1"/>
</dbReference>
<dbReference type="AlphaFoldDB" id="A0A2H3E6W0"/>
<dbReference type="Pfam" id="PF00515">
    <property type="entry name" value="TPR_1"/>
    <property type="match status" value="1"/>
</dbReference>
<dbReference type="PROSITE" id="PS50293">
    <property type="entry name" value="TPR_REGION"/>
    <property type="match status" value="1"/>
</dbReference>
<proteinExistence type="predicted"/>
<dbReference type="PROSITE" id="PS50005">
    <property type="entry name" value="TPR"/>
    <property type="match status" value="1"/>
</dbReference>
<evidence type="ECO:0000256" key="1">
    <source>
        <dbReference type="PROSITE-ProRule" id="PRU00339"/>
    </source>
</evidence>
<name>A0A2H3E6W0_ARMGA</name>
<dbReference type="PANTHER" id="PTHR15175">
    <property type="entry name" value="NEUTROPHIL CYTOSOLIC FACTOR 2, NEUTROPHIL NADPH OXIDASE FACTOR 2"/>
    <property type="match status" value="1"/>
</dbReference>
<organism evidence="2 3">
    <name type="scientific">Armillaria gallica</name>
    <name type="common">Bulbous honey fungus</name>
    <name type="synonym">Armillaria bulbosa</name>
    <dbReference type="NCBI Taxonomy" id="47427"/>
    <lineage>
        <taxon>Eukaryota</taxon>
        <taxon>Fungi</taxon>
        <taxon>Dikarya</taxon>
        <taxon>Basidiomycota</taxon>
        <taxon>Agaricomycotina</taxon>
        <taxon>Agaricomycetes</taxon>
        <taxon>Agaricomycetidae</taxon>
        <taxon>Agaricales</taxon>
        <taxon>Marasmiineae</taxon>
        <taxon>Physalacriaceae</taxon>
        <taxon>Armillaria</taxon>
    </lineage>
</organism>
<keyword evidence="1" id="KW-0802">TPR repeat</keyword>
<evidence type="ECO:0000313" key="3">
    <source>
        <dbReference type="Proteomes" id="UP000217790"/>
    </source>
</evidence>
<reference evidence="3" key="1">
    <citation type="journal article" date="2017" name="Nat. Ecol. Evol.">
        <title>Genome expansion and lineage-specific genetic innovations in the forest pathogenic fungi Armillaria.</title>
        <authorList>
            <person name="Sipos G."/>
            <person name="Prasanna A.N."/>
            <person name="Walter M.C."/>
            <person name="O'Connor E."/>
            <person name="Balint B."/>
            <person name="Krizsan K."/>
            <person name="Kiss B."/>
            <person name="Hess J."/>
            <person name="Varga T."/>
            <person name="Slot J."/>
            <person name="Riley R."/>
            <person name="Boka B."/>
            <person name="Rigling D."/>
            <person name="Barry K."/>
            <person name="Lee J."/>
            <person name="Mihaltcheva S."/>
            <person name="LaButti K."/>
            <person name="Lipzen A."/>
            <person name="Waldron R."/>
            <person name="Moloney N.M."/>
            <person name="Sperisen C."/>
            <person name="Kredics L."/>
            <person name="Vagvoelgyi C."/>
            <person name="Patrignani A."/>
            <person name="Fitzpatrick D."/>
            <person name="Nagy I."/>
            <person name="Doyle S."/>
            <person name="Anderson J.B."/>
            <person name="Grigoriev I.V."/>
            <person name="Gueldener U."/>
            <person name="Muensterkoetter M."/>
            <person name="Nagy L.G."/>
        </authorList>
    </citation>
    <scope>NUCLEOTIDE SEQUENCE [LARGE SCALE GENOMIC DNA]</scope>
    <source>
        <strain evidence="3">Ar21-2</strain>
    </source>
</reference>